<sequence>MLIEKLHGAANSTFAKAILGLITLSFLIGGMSGYLFSSTDVSAAKVNGESISQQSFLNEYNQVFEQRAQQEGLEFLSKTDSPDFVNALRQSVINQMINQELLRQYVEELKLNVSDDMVKRAIVADPTFQTEGKFNNSVYLERLRQSNLNPNLYAEILRRGLTFQQLQNGLSQSEFVVTAQADEMEKLLFQKRFVRLARFNFVEESAKQNVTQEEIKNYYENNRTSLIQPEQAKVQYISFSRADVEKEIQVSDVEIAQYYQDNKTQFMAQNLAHIQLENEQTAQDVYQQLKQGANFSELAKKLSVDTLSAQNGGDLGWISANELPKAFEEHAATLNVGEFSSPINVDGKYHIILVKERKTQDLAQVKNYIADLVRKNLAENRFFTIEKQMAEKAFEDSNSLESAAKAANVKLQETDYFSRQNIPTELNFPNVISTIFGSDISNGGINSDALNVGDQHIIFVRILDHKAEGILSLNEATPQIEQLLKHQKAEQVLSAQAEQYIEKLKENPNAKIGNITLSQSQAFRLNENQDPILTSGIFAIEKPEESKPTYQIVRSSNGDVVVAALDKVEDGNLPETDKQQFQQQLLQSHRLEFSSLLLQALREKAQIEINQAFINQETNN</sequence>
<dbReference type="GO" id="GO:0016853">
    <property type="term" value="F:isomerase activity"/>
    <property type="evidence" value="ECO:0007669"/>
    <property type="project" value="UniProtKB-KW"/>
</dbReference>
<name>A0ABX3L162_9PAST</name>
<dbReference type="PROSITE" id="PS50198">
    <property type="entry name" value="PPIC_PPIASE_2"/>
    <property type="match status" value="1"/>
</dbReference>
<dbReference type="SUPFAM" id="SSF109998">
    <property type="entry name" value="Triger factor/SurA peptide-binding domain-like"/>
    <property type="match status" value="1"/>
</dbReference>
<proteinExistence type="inferred from homology"/>
<evidence type="ECO:0000259" key="12">
    <source>
        <dbReference type="PROSITE" id="PS50198"/>
    </source>
</evidence>
<reference evidence="13 14" key="1">
    <citation type="submission" date="2016-10" db="EMBL/GenBank/DDBJ databases">
        <title>Rodentibacter gen. nov. and new species.</title>
        <authorList>
            <person name="Christensen H."/>
        </authorList>
    </citation>
    <scope>NUCLEOTIDE SEQUENCE [LARGE SCALE GENOMIC DNA]</scope>
    <source>
        <strain evidence="13 14">1998236014</strain>
    </source>
</reference>
<evidence type="ECO:0000256" key="6">
    <source>
        <dbReference type="ARBA" id="ARBA00023136"/>
    </source>
</evidence>
<dbReference type="Pfam" id="PF13624">
    <property type="entry name" value="SurA_N_3"/>
    <property type="match status" value="1"/>
</dbReference>
<feature type="domain" description="PpiC" evidence="12">
    <location>
        <begin position="270"/>
        <end position="356"/>
    </location>
</feature>
<protein>
    <recommendedName>
        <fullName evidence="9">Periplasmic chaperone PpiD</fullName>
    </recommendedName>
    <alternativeName>
        <fullName evidence="10">Periplasmic folding chaperone</fullName>
    </alternativeName>
</protein>
<evidence type="ECO:0000256" key="4">
    <source>
        <dbReference type="ARBA" id="ARBA00022692"/>
    </source>
</evidence>
<keyword evidence="5" id="KW-1133">Transmembrane helix</keyword>
<dbReference type="Gene3D" id="1.10.4030.10">
    <property type="entry name" value="Porin chaperone SurA, peptide-binding domain"/>
    <property type="match status" value="1"/>
</dbReference>
<keyword evidence="4" id="KW-0812">Transmembrane</keyword>
<evidence type="ECO:0000256" key="7">
    <source>
        <dbReference type="ARBA" id="ARBA00023186"/>
    </source>
</evidence>
<keyword evidence="11" id="KW-0697">Rotamase</keyword>
<evidence type="ECO:0000256" key="9">
    <source>
        <dbReference type="ARBA" id="ARBA00040743"/>
    </source>
</evidence>
<dbReference type="PROSITE" id="PS01096">
    <property type="entry name" value="PPIC_PPIASE_1"/>
    <property type="match status" value="1"/>
</dbReference>
<dbReference type="Proteomes" id="UP000188820">
    <property type="component" value="Unassembled WGS sequence"/>
</dbReference>
<evidence type="ECO:0000256" key="10">
    <source>
        <dbReference type="ARBA" id="ARBA00042775"/>
    </source>
</evidence>
<keyword evidence="7" id="KW-0143">Chaperone</keyword>
<evidence type="ECO:0000256" key="5">
    <source>
        <dbReference type="ARBA" id="ARBA00022989"/>
    </source>
</evidence>
<dbReference type="PANTHER" id="PTHR47529:SF1">
    <property type="entry name" value="PERIPLASMIC CHAPERONE PPID"/>
    <property type="match status" value="1"/>
</dbReference>
<organism evidence="13 14">
    <name type="scientific">Rodentibacter caecimuris</name>
    <dbReference type="NCBI Taxonomy" id="1796644"/>
    <lineage>
        <taxon>Bacteria</taxon>
        <taxon>Pseudomonadati</taxon>
        <taxon>Pseudomonadota</taxon>
        <taxon>Gammaproteobacteria</taxon>
        <taxon>Pasteurellales</taxon>
        <taxon>Pasteurellaceae</taxon>
        <taxon>Rodentibacter</taxon>
    </lineage>
</organism>
<comment type="caution">
    <text evidence="13">The sequence shown here is derived from an EMBL/GenBank/DDBJ whole genome shotgun (WGS) entry which is preliminary data.</text>
</comment>
<evidence type="ECO:0000256" key="8">
    <source>
        <dbReference type="ARBA" id="ARBA00038408"/>
    </source>
</evidence>
<evidence type="ECO:0000313" key="14">
    <source>
        <dbReference type="Proteomes" id="UP000188820"/>
    </source>
</evidence>
<gene>
    <name evidence="13" type="ORF">BKG89_00705</name>
</gene>
<dbReference type="InterPro" id="IPR052029">
    <property type="entry name" value="PpiD_chaperone"/>
</dbReference>
<comment type="subcellular location">
    <subcellularLocation>
        <location evidence="1">Cell inner membrane</location>
        <topology evidence="1">Single-pass type II membrane protein</topology>
        <orientation evidence="1">Periplasmic side</orientation>
    </subcellularLocation>
</comment>
<dbReference type="Gene3D" id="3.10.50.40">
    <property type="match status" value="1"/>
</dbReference>
<evidence type="ECO:0000256" key="3">
    <source>
        <dbReference type="ARBA" id="ARBA00022519"/>
    </source>
</evidence>
<dbReference type="InterPro" id="IPR027304">
    <property type="entry name" value="Trigger_fact/SurA_dom_sf"/>
</dbReference>
<keyword evidence="14" id="KW-1185">Reference proteome</keyword>
<keyword evidence="2" id="KW-1003">Cell membrane</keyword>
<dbReference type="Pfam" id="PF00639">
    <property type="entry name" value="Rotamase"/>
    <property type="match status" value="1"/>
</dbReference>
<evidence type="ECO:0000256" key="2">
    <source>
        <dbReference type="ARBA" id="ARBA00022475"/>
    </source>
</evidence>
<dbReference type="InterPro" id="IPR046357">
    <property type="entry name" value="PPIase_dom_sf"/>
</dbReference>
<evidence type="ECO:0000313" key="13">
    <source>
        <dbReference type="EMBL" id="OOF71382.1"/>
    </source>
</evidence>
<keyword evidence="3" id="KW-0997">Cell inner membrane</keyword>
<evidence type="ECO:0000256" key="11">
    <source>
        <dbReference type="PROSITE-ProRule" id="PRU00278"/>
    </source>
</evidence>
<evidence type="ECO:0000256" key="1">
    <source>
        <dbReference type="ARBA" id="ARBA00004382"/>
    </source>
</evidence>
<dbReference type="EMBL" id="MLAA01000002">
    <property type="protein sequence ID" value="OOF71382.1"/>
    <property type="molecule type" value="Genomic_DNA"/>
</dbReference>
<dbReference type="RefSeq" id="WP_077462274.1">
    <property type="nucleotide sequence ID" value="NZ_MLAA01000002.1"/>
</dbReference>
<keyword evidence="6" id="KW-0472">Membrane</keyword>
<accession>A0ABX3L162</accession>
<comment type="similarity">
    <text evidence="8">Belongs to the PpiD chaperone family.</text>
</comment>
<dbReference type="InterPro" id="IPR000297">
    <property type="entry name" value="PPIase_PpiC"/>
</dbReference>
<dbReference type="PANTHER" id="PTHR47529">
    <property type="entry name" value="PEPTIDYL-PROLYL CIS-TRANS ISOMERASE D"/>
    <property type="match status" value="1"/>
</dbReference>
<dbReference type="InterPro" id="IPR023058">
    <property type="entry name" value="PPIase_PpiC_CS"/>
</dbReference>
<keyword evidence="11 13" id="KW-0413">Isomerase</keyword>
<dbReference type="SUPFAM" id="SSF54534">
    <property type="entry name" value="FKBP-like"/>
    <property type="match status" value="1"/>
</dbReference>